<dbReference type="EMBL" id="MTYJ01000057">
    <property type="protein sequence ID" value="OQV17707.1"/>
    <property type="molecule type" value="Genomic_DNA"/>
</dbReference>
<dbReference type="OrthoDB" id="8197172at2759"/>
<keyword evidence="2" id="KW-0732">Signal</keyword>
<proteinExistence type="predicted"/>
<evidence type="ECO:0000256" key="1">
    <source>
        <dbReference type="SAM" id="MobiDB-lite"/>
    </source>
</evidence>
<feature type="region of interest" description="Disordered" evidence="1">
    <location>
        <begin position="19"/>
        <end position="39"/>
    </location>
</feature>
<protein>
    <submittedName>
        <fullName evidence="3">Uncharacterized protein</fullName>
    </submittedName>
</protein>
<feature type="compositionally biased region" description="Low complexity" evidence="1">
    <location>
        <begin position="90"/>
        <end position="101"/>
    </location>
</feature>
<dbReference type="Proteomes" id="UP000192578">
    <property type="component" value="Unassembled WGS sequence"/>
</dbReference>
<organism evidence="3 4">
    <name type="scientific">Hypsibius exemplaris</name>
    <name type="common">Freshwater tardigrade</name>
    <dbReference type="NCBI Taxonomy" id="2072580"/>
    <lineage>
        <taxon>Eukaryota</taxon>
        <taxon>Metazoa</taxon>
        <taxon>Ecdysozoa</taxon>
        <taxon>Tardigrada</taxon>
        <taxon>Eutardigrada</taxon>
        <taxon>Parachela</taxon>
        <taxon>Hypsibioidea</taxon>
        <taxon>Hypsibiidae</taxon>
        <taxon>Hypsibius</taxon>
    </lineage>
</organism>
<accession>A0A1W0WRB2</accession>
<evidence type="ECO:0000313" key="4">
    <source>
        <dbReference type="Proteomes" id="UP000192578"/>
    </source>
</evidence>
<keyword evidence="4" id="KW-1185">Reference proteome</keyword>
<evidence type="ECO:0000313" key="3">
    <source>
        <dbReference type="EMBL" id="OQV17707.1"/>
    </source>
</evidence>
<feature type="chain" id="PRO_5012799995" evidence="2">
    <location>
        <begin position="18"/>
        <end position="101"/>
    </location>
</feature>
<name>A0A1W0WRB2_HYPEX</name>
<reference evidence="4" key="1">
    <citation type="submission" date="2017-01" db="EMBL/GenBank/DDBJ databases">
        <title>Comparative genomics of anhydrobiosis in the tardigrade Hypsibius dujardini.</title>
        <authorList>
            <person name="Yoshida Y."/>
            <person name="Koutsovoulos G."/>
            <person name="Laetsch D."/>
            <person name="Stevens L."/>
            <person name="Kumar S."/>
            <person name="Horikawa D."/>
            <person name="Ishino K."/>
            <person name="Komine S."/>
            <person name="Tomita M."/>
            <person name="Blaxter M."/>
            <person name="Arakawa K."/>
        </authorList>
    </citation>
    <scope>NUCLEOTIDE SEQUENCE [LARGE SCALE GENOMIC DNA]</scope>
    <source>
        <strain evidence="4">Z151</strain>
    </source>
</reference>
<feature type="region of interest" description="Disordered" evidence="1">
    <location>
        <begin position="51"/>
        <end position="101"/>
    </location>
</feature>
<dbReference type="AlphaFoldDB" id="A0A1W0WRB2"/>
<comment type="caution">
    <text evidence="3">The sequence shown here is derived from an EMBL/GenBank/DDBJ whole genome shotgun (WGS) entry which is preliminary data.</text>
</comment>
<evidence type="ECO:0000256" key="2">
    <source>
        <dbReference type="SAM" id="SignalP"/>
    </source>
</evidence>
<gene>
    <name evidence="3" type="ORF">BV898_08164</name>
</gene>
<sequence length="101" mass="10278">MQASLIVLAAVLGVALAAGNGDQVPKAMGRPRQAPRKGCLTAEQIQSIYPNAVAGKTTPTIRPPQPSSHHLQTSGPSLVSMLIPPPPPSASSSTDATSTDN</sequence>
<feature type="compositionally biased region" description="Polar residues" evidence="1">
    <location>
        <begin position="67"/>
        <end position="77"/>
    </location>
</feature>
<feature type="signal peptide" evidence="2">
    <location>
        <begin position="1"/>
        <end position="17"/>
    </location>
</feature>